<comment type="caution">
    <text evidence="1">The sequence shown here is derived from an EMBL/GenBank/DDBJ whole genome shotgun (WGS) entry which is preliminary data.</text>
</comment>
<keyword evidence="2" id="KW-1185">Reference proteome</keyword>
<proteinExistence type="predicted"/>
<dbReference type="InterPro" id="IPR015001">
    <property type="entry name" value="DUF1850"/>
</dbReference>
<organism evidence="1 2">
    <name type="scientific">Rossellomorea aquimaris</name>
    <dbReference type="NCBI Taxonomy" id="189382"/>
    <lineage>
        <taxon>Bacteria</taxon>
        <taxon>Bacillati</taxon>
        <taxon>Bacillota</taxon>
        <taxon>Bacilli</taxon>
        <taxon>Bacillales</taxon>
        <taxon>Bacillaceae</taxon>
        <taxon>Rossellomorea</taxon>
    </lineage>
</organism>
<reference evidence="1 2" key="1">
    <citation type="submission" date="2016-09" db="EMBL/GenBank/DDBJ databases">
        <title>Bacillus aquimaris SAMM genome sequence reveals colonization and biosurfactant production capacities.</title>
        <authorList>
            <person name="Waghmode S.R."/>
            <person name="Suryavanshi M.V."/>
        </authorList>
    </citation>
    <scope>NUCLEOTIDE SEQUENCE [LARGE SCALE GENOMIC DNA]</scope>
    <source>
        <strain evidence="1 2">SAMM</strain>
    </source>
</reference>
<accession>A0A1J6WKX2</accession>
<sequence length="173" mass="20200">MKKKYLSVAALLFLILTSFIFLPLQTFLVIEPREYEDKPAYFSISKDKSFSILYTHSIHLSEVEEIYRQTPANKIRQTKLLYEDTAIGMPSDAEGREVFTRTEDGRYAISNMDREFPFIDIQIGQVVANHRLVYDGEVYPLKEYFKEGSIVRMHFKKVSLFSQWKGVIVVGKR</sequence>
<evidence type="ECO:0000313" key="1">
    <source>
        <dbReference type="EMBL" id="OIU72472.1"/>
    </source>
</evidence>
<gene>
    <name evidence="1" type="ORF">BHE18_07565</name>
</gene>
<dbReference type="AlphaFoldDB" id="A0A1J6WKX2"/>
<dbReference type="RefSeq" id="WP_071618119.1">
    <property type="nucleotide sequence ID" value="NZ_MINN01000074.1"/>
</dbReference>
<name>A0A1J6WKX2_9BACI</name>
<dbReference type="EMBL" id="MINN01000074">
    <property type="protein sequence ID" value="OIU72472.1"/>
    <property type="molecule type" value="Genomic_DNA"/>
</dbReference>
<evidence type="ECO:0000313" key="2">
    <source>
        <dbReference type="Proteomes" id="UP000182062"/>
    </source>
</evidence>
<dbReference type="Proteomes" id="UP000182062">
    <property type="component" value="Unassembled WGS sequence"/>
</dbReference>
<dbReference type="OrthoDB" id="4304at2"/>
<dbReference type="Pfam" id="PF08905">
    <property type="entry name" value="DUF1850"/>
    <property type="match status" value="1"/>
</dbReference>
<protein>
    <recommendedName>
        <fullName evidence="3">DUF1850 domain-containing protein</fullName>
    </recommendedName>
</protein>
<evidence type="ECO:0008006" key="3">
    <source>
        <dbReference type="Google" id="ProtNLM"/>
    </source>
</evidence>